<evidence type="ECO:0000313" key="2">
    <source>
        <dbReference type="WBParaSite" id="PgE027_g005_t01"/>
    </source>
</evidence>
<evidence type="ECO:0000313" key="1">
    <source>
        <dbReference type="Proteomes" id="UP000887569"/>
    </source>
</evidence>
<reference evidence="2" key="1">
    <citation type="submission" date="2022-11" db="UniProtKB">
        <authorList>
            <consortium name="WormBaseParasite"/>
        </authorList>
    </citation>
    <scope>IDENTIFICATION</scope>
</reference>
<dbReference type="AlphaFoldDB" id="A0A915A2U2"/>
<dbReference type="WBParaSite" id="PgE027_g005_t01">
    <property type="protein sequence ID" value="PgE027_g005_t01"/>
    <property type="gene ID" value="PgE027_g005"/>
</dbReference>
<name>A0A915A2U2_PARUN</name>
<accession>A0A915A2U2</accession>
<keyword evidence="1" id="KW-1185">Reference proteome</keyword>
<protein>
    <submittedName>
        <fullName evidence="2">NET domain-containing protein</fullName>
    </submittedName>
</protein>
<organism evidence="1 2">
    <name type="scientific">Parascaris univalens</name>
    <name type="common">Nematode worm</name>
    <dbReference type="NCBI Taxonomy" id="6257"/>
    <lineage>
        <taxon>Eukaryota</taxon>
        <taxon>Metazoa</taxon>
        <taxon>Ecdysozoa</taxon>
        <taxon>Nematoda</taxon>
        <taxon>Chromadorea</taxon>
        <taxon>Rhabditida</taxon>
        <taxon>Spirurina</taxon>
        <taxon>Ascaridomorpha</taxon>
        <taxon>Ascaridoidea</taxon>
        <taxon>Ascarididae</taxon>
        <taxon>Parascaris</taxon>
    </lineage>
</organism>
<sequence>MAVIFQCPPFEMKVGKYSPSRVVLAICTYISLANKSHVRFSKKLMVELIDGLEQRDSLDTFHWHFVDLKSEAHRYVLLFKGEG</sequence>
<proteinExistence type="predicted"/>
<dbReference type="Proteomes" id="UP000887569">
    <property type="component" value="Unplaced"/>
</dbReference>